<accession>A0A7C9VIR5</accession>
<dbReference type="InterPro" id="IPR051531">
    <property type="entry name" value="N-acetyltransferase"/>
</dbReference>
<name>A0A7C9VIR5_9HYPH</name>
<reference evidence="2 3" key="1">
    <citation type="submission" date="2020-02" db="EMBL/GenBank/DDBJ databases">
        <title>Genome sequence of the type strain CGMCC 1.15528 of Mesorhizobium zhangyense.</title>
        <authorList>
            <person name="Gao J."/>
            <person name="Sun J."/>
        </authorList>
    </citation>
    <scope>NUCLEOTIDE SEQUENCE [LARGE SCALE GENOMIC DNA]</scope>
    <source>
        <strain evidence="2 3">CGMCC 1.15528</strain>
    </source>
</reference>
<organism evidence="2 3">
    <name type="scientific">Mesorhizobium zhangyense</name>
    <dbReference type="NCBI Taxonomy" id="1776730"/>
    <lineage>
        <taxon>Bacteria</taxon>
        <taxon>Pseudomonadati</taxon>
        <taxon>Pseudomonadota</taxon>
        <taxon>Alphaproteobacteria</taxon>
        <taxon>Hyphomicrobiales</taxon>
        <taxon>Phyllobacteriaceae</taxon>
        <taxon>Mesorhizobium</taxon>
    </lineage>
</organism>
<sequence length="176" mass="19950">MTDTTETPVIETPRTILRGHKLSDFDSFVAMWTDPLHTRFITGQPLPREEVWARMLRYRGHWQLLGFGYWVVEEKETGRFLGGAGFQDAKREMEPSIEGLPEAGWGFVSAVHGQGFATEVVGAMHEWADRHFGGAKTVCIIDPENVASIRIAEKFDYRETARTTYKGSPTLLFERG</sequence>
<evidence type="ECO:0000313" key="2">
    <source>
        <dbReference type="EMBL" id="NGN45271.1"/>
    </source>
</evidence>
<keyword evidence="2" id="KW-0808">Transferase</keyword>
<dbReference type="PANTHER" id="PTHR43792">
    <property type="entry name" value="GNAT FAMILY, PUTATIVE (AFU_ORTHOLOGUE AFUA_3G00765)-RELATED-RELATED"/>
    <property type="match status" value="1"/>
</dbReference>
<dbReference type="InterPro" id="IPR000182">
    <property type="entry name" value="GNAT_dom"/>
</dbReference>
<evidence type="ECO:0000259" key="1">
    <source>
        <dbReference type="Pfam" id="PF13302"/>
    </source>
</evidence>
<dbReference type="SUPFAM" id="SSF55729">
    <property type="entry name" value="Acyl-CoA N-acyltransferases (Nat)"/>
    <property type="match status" value="1"/>
</dbReference>
<proteinExistence type="predicted"/>
<comment type="caution">
    <text evidence="2">The sequence shown here is derived from an EMBL/GenBank/DDBJ whole genome shotgun (WGS) entry which is preliminary data.</text>
</comment>
<evidence type="ECO:0000313" key="3">
    <source>
        <dbReference type="Proteomes" id="UP000481252"/>
    </source>
</evidence>
<dbReference type="Pfam" id="PF13302">
    <property type="entry name" value="Acetyltransf_3"/>
    <property type="match status" value="1"/>
</dbReference>
<dbReference type="Proteomes" id="UP000481252">
    <property type="component" value="Unassembled WGS sequence"/>
</dbReference>
<dbReference type="PANTHER" id="PTHR43792:SF16">
    <property type="entry name" value="N-ACETYLTRANSFERASE DOMAIN-CONTAINING PROTEIN"/>
    <property type="match status" value="1"/>
</dbReference>
<dbReference type="AlphaFoldDB" id="A0A7C9VIR5"/>
<dbReference type="RefSeq" id="WP_165121643.1">
    <property type="nucleotide sequence ID" value="NZ_JAAKZG010000032.1"/>
</dbReference>
<feature type="domain" description="N-acetyltransferase" evidence="1">
    <location>
        <begin position="14"/>
        <end position="156"/>
    </location>
</feature>
<dbReference type="Gene3D" id="3.40.630.30">
    <property type="match status" value="1"/>
</dbReference>
<dbReference type="EMBL" id="JAAKZG010000032">
    <property type="protein sequence ID" value="NGN45271.1"/>
    <property type="molecule type" value="Genomic_DNA"/>
</dbReference>
<protein>
    <submittedName>
        <fullName evidence="2">GNAT family N-acetyltransferase</fullName>
    </submittedName>
</protein>
<dbReference type="GO" id="GO:0016747">
    <property type="term" value="F:acyltransferase activity, transferring groups other than amino-acyl groups"/>
    <property type="evidence" value="ECO:0007669"/>
    <property type="project" value="InterPro"/>
</dbReference>
<dbReference type="InterPro" id="IPR016181">
    <property type="entry name" value="Acyl_CoA_acyltransferase"/>
</dbReference>
<keyword evidence="3" id="KW-1185">Reference proteome</keyword>
<gene>
    <name evidence="2" type="ORF">G6N74_29920</name>
</gene>